<dbReference type="EMBL" id="CAFBLP010000057">
    <property type="protein sequence ID" value="CAB4885188.1"/>
    <property type="molecule type" value="Genomic_DNA"/>
</dbReference>
<sequence>MNHEPLPEISIASHSMSRRNLLRAGGLTVTLAALASACTDDVIEKSPARVGDSPAPVKLPDAAVSDGVLFRTATSLHFSAIDSHNYTKKVGALSADQTAIVDNYIAANMSAIDDLQTLSEKAGSQAWTCANPRFDRVILAPIQEHIDGRPKTGSEEVDVAPSDNVTRDALALAHAMETMIAEMHQSLVPQLSLPAYRAAVMTQSHAAARRAAALALAINPANVVNPTSLKNATVSSPTTTAAAATTTAQNIAAGAAVTTTTAAPAFDFQQYYAISSQFGGLSAVQLAVGKPSGGSQFTINIETPSLNSFIYDYQTEC</sequence>
<proteinExistence type="predicted"/>
<dbReference type="InterPro" id="IPR006311">
    <property type="entry name" value="TAT_signal"/>
</dbReference>
<evidence type="ECO:0000313" key="1">
    <source>
        <dbReference type="EMBL" id="CAB4885188.1"/>
    </source>
</evidence>
<organism evidence="1">
    <name type="scientific">freshwater metagenome</name>
    <dbReference type="NCBI Taxonomy" id="449393"/>
    <lineage>
        <taxon>unclassified sequences</taxon>
        <taxon>metagenomes</taxon>
        <taxon>ecological metagenomes</taxon>
    </lineage>
</organism>
<reference evidence="1" key="1">
    <citation type="submission" date="2020-05" db="EMBL/GenBank/DDBJ databases">
        <authorList>
            <person name="Chiriac C."/>
            <person name="Salcher M."/>
            <person name="Ghai R."/>
            <person name="Kavagutti S V."/>
        </authorList>
    </citation>
    <scope>NUCLEOTIDE SEQUENCE</scope>
</reference>
<dbReference type="AlphaFoldDB" id="A0A6J7EU62"/>
<gene>
    <name evidence="1" type="ORF">UFOPK3376_02070</name>
</gene>
<accession>A0A6J7EU62</accession>
<protein>
    <submittedName>
        <fullName evidence="1">Unannotated protein</fullName>
    </submittedName>
</protein>
<name>A0A6J7EU62_9ZZZZ</name>
<dbReference type="PROSITE" id="PS51318">
    <property type="entry name" value="TAT"/>
    <property type="match status" value="1"/>
</dbReference>